<evidence type="ECO:0000313" key="3">
    <source>
        <dbReference type="Proteomes" id="UP000031036"/>
    </source>
</evidence>
<dbReference type="AlphaFoldDB" id="A0A0B2VTW8"/>
<dbReference type="OMA" id="HQRWLSE"/>
<gene>
    <name evidence="2" type="ORF">Tcan_04268</name>
</gene>
<name>A0A0B2VTW8_TOXCA</name>
<keyword evidence="3" id="KW-1185">Reference proteome</keyword>
<evidence type="ECO:0000256" key="1">
    <source>
        <dbReference type="SAM" id="MobiDB-lite"/>
    </source>
</evidence>
<reference evidence="2 3" key="1">
    <citation type="submission" date="2014-11" db="EMBL/GenBank/DDBJ databases">
        <title>Genetic blueprint of the zoonotic pathogen Toxocara canis.</title>
        <authorList>
            <person name="Zhu X.-Q."/>
            <person name="Korhonen P.K."/>
            <person name="Cai H."/>
            <person name="Young N.D."/>
            <person name="Nejsum P."/>
            <person name="von Samson-Himmelstjerna G."/>
            <person name="Boag P.R."/>
            <person name="Tan P."/>
            <person name="Li Q."/>
            <person name="Min J."/>
            <person name="Yang Y."/>
            <person name="Wang X."/>
            <person name="Fang X."/>
            <person name="Hall R.S."/>
            <person name="Hofmann A."/>
            <person name="Sternberg P.W."/>
            <person name="Jex A.R."/>
            <person name="Gasser R.B."/>
        </authorList>
    </citation>
    <scope>NUCLEOTIDE SEQUENCE [LARGE SCALE GENOMIC DNA]</scope>
    <source>
        <strain evidence="2">PN_DK_2014</strain>
    </source>
</reference>
<proteinExistence type="predicted"/>
<protein>
    <submittedName>
        <fullName evidence="2">Uncharacterized protein</fullName>
    </submittedName>
</protein>
<dbReference type="STRING" id="6265.A0A0B2VTW8"/>
<sequence length="251" mass="29022">MDDEQLRRLIASLSLLSDHGSFPLHTFSVLASAAPNDKLAEQLHQRWLSEESFAKIASIALLHVHHMGDMGDLALWSYCLAHLLSDYRSRHSLRKENRMMFRNNVRALLKMYPVLREIDSVVSKSLVKPIFVSLGMLMDADADDKDIQTMAELLLEDGQMLAKLRPSECDKLVMNARHCLCEKTLSVESRRQLLRVIDFWTYSWDPELFPDCIVKFYEVVEDTKKQAEENDAKRKVNDTQPQQYDDHESIV</sequence>
<dbReference type="Proteomes" id="UP000031036">
    <property type="component" value="Unassembled WGS sequence"/>
</dbReference>
<accession>A0A0B2VTW8</accession>
<evidence type="ECO:0000313" key="2">
    <source>
        <dbReference type="EMBL" id="KHN84777.1"/>
    </source>
</evidence>
<dbReference type="OrthoDB" id="5846767at2759"/>
<organism evidence="2 3">
    <name type="scientific">Toxocara canis</name>
    <name type="common">Canine roundworm</name>
    <dbReference type="NCBI Taxonomy" id="6265"/>
    <lineage>
        <taxon>Eukaryota</taxon>
        <taxon>Metazoa</taxon>
        <taxon>Ecdysozoa</taxon>
        <taxon>Nematoda</taxon>
        <taxon>Chromadorea</taxon>
        <taxon>Rhabditida</taxon>
        <taxon>Spirurina</taxon>
        <taxon>Ascaridomorpha</taxon>
        <taxon>Ascaridoidea</taxon>
        <taxon>Toxocaridae</taxon>
        <taxon>Toxocara</taxon>
    </lineage>
</organism>
<feature type="region of interest" description="Disordered" evidence="1">
    <location>
        <begin position="226"/>
        <end position="251"/>
    </location>
</feature>
<comment type="caution">
    <text evidence="2">The sequence shown here is derived from an EMBL/GenBank/DDBJ whole genome shotgun (WGS) entry which is preliminary data.</text>
</comment>
<feature type="compositionally biased region" description="Basic and acidic residues" evidence="1">
    <location>
        <begin position="226"/>
        <end position="237"/>
    </location>
</feature>
<dbReference type="EMBL" id="JPKZ01000903">
    <property type="protein sequence ID" value="KHN84777.1"/>
    <property type="molecule type" value="Genomic_DNA"/>
</dbReference>
<dbReference type="Gene3D" id="1.25.40.180">
    <property type="match status" value="1"/>
</dbReference>